<accession>W5IJB0</accession>
<evidence type="ECO:0000259" key="4">
    <source>
        <dbReference type="Pfam" id="PF00849"/>
    </source>
</evidence>
<evidence type="ECO:0000313" key="5">
    <source>
        <dbReference type="EMBL" id="EFG26935.2"/>
    </source>
</evidence>
<evidence type="ECO:0000313" key="6">
    <source>
        <dbReference type="Proteomes" id="UP000005777"/>
    </source>
</evidence>
<evidence type="ECO:0000256" key="1">
    <source>
        <dbReference type="ARBA" id="ARBA00000073"/>
    </source>
</evidence>
<dbReference type="GO" id="GO:0000455">
    <property type="term" value="P:enzyme-directed rRNA pseudouridine synthesis"/>
    <property type="evidence" value="ECO:0007669"/>
    <property type="project" value="TreeGrafter"/>
</dbReference>
<dbReference type="AlphaFoldDB" id="W5IJB0"/>
<dbReference type="SUPFAM" id="SSF55120">
    <property type="entry name" value="Pseudouridine synthase"/>
    <property type="match status" value="1"/>
</dbReference>
<organism evidence="5 6">
    <name type="scientific">Scardovia inopinata F0304</name>
    <dbReference type="NCBI Taxonomy" id="641146"/>
    <lineage>
        <taxon>Bacteria</taxon>
        <taxon>Bacillati</taxon>
        <taxon>Actinomycetota</taxon>
        <taxon>Actinomycetes</taxon>
        <taxon>Bifidobacteriales</taxon>
        <taxon>Bifidobacteriaceae</taxon>
        <taxon>Scardovia</taxon>
    </lineage>
</organism>
<dbReference type="Pfam" id="PF00849">
    <property type="entry name" value="PseudoU_synth_2"/>
    <property type="match status" value="1"/>
</dbReference>
<dbReference type="EMBL" id="ADCX01000003">
    <property type="protein sequence ID" value="EFG26935.2"/>
    <property type="molecule type" value="Genomic_DNA"/>
</dbReference>
<dbReference type="PANTHER" id="PTHR21600:SF84">
    <property type="entry name" value="PSEUDOURIDINE SYNTHASE RSUA_RLUA-LIKE DOMAIN-CONTAINING PROTEIN"/>
    <property type="match status" value="1"/>
</dbReference>
<dbReference type="InterPro" id="IPR006224">
    <property type="entry name" value="PsdUridine_synth_RluA-like_CS"/>
</dbReference>
<feature type="domain" description="Pseudouridine synthase RsuA/RluA-like" evidence="4">
    <location>
        <begin position="34"/>
        <end position="212"/>
    </location>
</feature>
<dbReference type="PROSITE" id="PS01129">
    <property type="entry name" value="PSI_RLU"/>
    <property type="match status" value="1"/>
</dbReference>
<name>W5IJB0_SCAIO</name>
<dbReference type="InterPro" id="IPR006145">
    <property type="entry name" value="PsdUridine_synth_RsuA/RluA"/>
</dbReference>
<dbReference type="PANTHER" id="PTHR21600">
    <property type="entry name" value="MITOCHONDRIAL RNA PSEUDOURIDINE SYNTHASE"/>
    <property type="match status" value="1"/>
</dbReference>
<dbReference type="GO" id="GO:0003723">
    <property type="term" value="F:RNA binding"/>
    <property type="evidence" value="ECO:0007669"/>
    <property type="project" value="InterPro"/>
</dbReference>
<dbReference type="GO" id="GO:0009982">
    <property type="term" value="F:pseudouridine synthase activity"/>
    <property type="evidence" value="ECO:0007669"/>
    <property type="project" value="InterPro"/>
</dbReference>
<evidence type="ECO:0000256" key="2">
    <source>
        <dbReference type="ARBA" id="ARBA00031870"/>
    </source>
</evidence>
<proteinExistence type="predicted"/>
<dbReference type="InterPro" id="IPR050188">
    <property type="entry name" value="RluA_PseudoU_synthase"/>
</dbReference>
<evidence type="ECO:0000256" key="3">
    <source>
        <dbReference type="ARBA" id="ARBA00033164"/>
    </source>
</evidence>
<keyword evidence="6" id="KW-1185">Reference proteome</keyword>
<dbReference type="HOGENOM" id="CLU_016902_0_2_11"/>
<reference evidence="5" key="1">
    <citation type="submission" date="2012-01" db="EMBL/GenBank/DDBJ databases">
        <title>The Genome Sequence of Scardovia inopinata F0304.</title>
        <authorList>
            <consortium name="The Broad Institute Genome Sequencing Platform"/>
            <person name="Earl A."/>
            <person name="Ward D."/>
            <person name="Feldgarden M."/>
            <person name="Gevers D."/>
            <person name="Izard J."/>
            <person name="Baranova O.V."/>
            <person name="Blanton J.M."/>
            <person name="Tanner A.C."/>
            <person name="Dewhirst F.E."/>
            <person name="Young S.K."/>
            <person name="Zeng Q."/>
            <person name="Gargeya S."/>
            <person name="Fitzgerald M."/>
            <person name="Haas B."/>
            <person name="Abouelleil A."/>
            <person name="Alvarado L."/>
            <person name="Arachchi H.M."/>
            <person name="Berlin A."/>
            <person name="Chapman S.B."/>
            <person name="Gearin G."/>
            <person name="Goldberg J."/>
            <person name="Griggs A."/>
            <person name="Gujja S."/>
            <person name="Hansen M."/>
            <person name="Heiman D."/>
            <person name="Howarth C."/>
            <person name="Larimer J."/>
            <person name="Lui A."/>
            <person name="MacDonald P.J."/>
            <person name="McCowen C."/>
            <person name="Montmayeur A."/>
            <person name="Murphy C."/>
            <person name="Neiman D."/>
            <person name="Pearson M."/>
            <person name="Priest M."/>
            <person name="Roberts A."/>
            <person name="Saif S."/>
            <person name="Shea T."/>
            <person name="Sisk P."/>
            <person name="Stolte C."/>
            <person name="Sykes S."/>
            <person name="Wortman J."/>
            <person name="Nusbaum C."/>
            <person name="Birren B."/>
        </authorList>
    </citation>
    <scope>NUCLEOTIDE SEQUENCE [LARGE SCALE GENOMIC DNA]</scope>
    <source>
        <strain evidence="5">F0304</strain>
        <strain evidence="5">F0304</strain>
    </source>
</reference>
<dbReference type="Gene3D" id="3.30.2350.10">
    <property type="entry name" value="Pseudouridine synthase"/>
    <property type="match status" value="1"/>
</dbReference>
<dbReference type="RefSeq" id="WP_048349258.1">
    <property type="nucleotide sequence ID" value="NZ_GG770225.1"/>
</dbReference>
<sequence>MTYSQKPADKPHRWVLDEPVIPADLPILYEDQAIIAVDKPHFLPTMPRGMWYKSTAVMTMRERTGNDSLIPAHRLDRMTAGVLILVKEPQYRKMYQMLFQSRQVHKTYQCLAPIRPASRPRLGLVGHVWSRKGEDNNLTVDVTNLSFPLLRSSHITKKRGILQAYEEAEAINAVSLITISSHQSSHALNKGLRAYTLHPLTGKTHQLRVHMTSLGLPIDGDNWYPQVEERAYDDFSHPLQLIAREISFTDPLTGQERIIRSNRPFII</sequence>
<comment type="catalytic activity">
    <reaction evidence="1">
        <text>a uridine in RNA = a pseudouridine in RNA</text>
        <dbReference type="Rhea" id="RHEA:48348"/>
        <dbReference type="Rhea" id="RHEA-COMP:12068"/>
        <dbReference type="Rhea" id="RHEA-COMP:12069"/>
        <dbReference type="ChEBI" id="CHEBI:65314"/>
        <dbReference type="ChEBI" id="CHEBI:65315"/>
    </reaction>
</comment>
<protein>
    <recommendedName>
        <fullName evidence="2">RNA pseudouridylate synthase</fullName>
    </recommendedName>
    <alternativeName>
        <fullName evidence="3">RNA-uridine isomerase</fullName>
    </alternativeName>
</protein>
<gene>
    <name evidence="5" type="ORF">HMPREF9020_00565</name>
</gene>
<dbReference type="Proteomes" id="UP000005777">
    <property type="component" value="Unassembled WGS sequence"/>
</dbReference>
<comment type="caution">
    <text evidence="5">The sequence shown here is derived from an EMBL/GenBank/DDBJ whole genome shotgun (WGS) entry which is preliminary data.</text>
</comment>
<dbReference type="GO" id="GO:0140098">
    <property type="term" value="F:catalytic activity, acting on RNA"/>
    <property type="evidence" value="ECO:0007669"/>
    <property type="project" value="UniProtKB-ARBA"/>
</dbReference>
<dbReference type="InterPro" id="IPR020103">
    <property type="entry name" value="PsdUridine_synth_cat_dom_sf"/>
</dbReference>
<dbReference type="eggNOG" id="COG0564">
    <property type="taxonomic scope" value="Bacteria"/>
</dbReference>